<feature type="binding site" evidence="7">
    <location>
        <begin position="42"/>
        <end position="43"/>
    </location>
    <ligand>
        <name>substrate</name>
    </ligand>
</feature>
<dbReference type="Gene3D" id="3.40.50.1860">
    <property type="match status" value="2"/>
</dbReference>
<accession>A0A265UPK3</accession>
<feature type="binding site" evidence="7">
    <location>
        <begin position="74"/>
        <end position="75"/>
    </location>
    <ligand>
        <name>substrate</name>
    </ligand>
</feature>
<keyword evidence="4 7" id="KW-0573">Peptidoglycan synthesis</keyword>
<dbReference type="UniPathway" id="UPA00219"/>
<sequence length="259" mass="28365">MSTKPIGMFDSGVGGTSILMELHTLMPNENYIYLADSKNAPYGNKTKEEILQLSVKNSKLLIEKGCKIIVVACNTATTNAISHLRSNYNVPFIGIEPAIKPAALHSKTKAVGILATKGTLSSDLFHNTSSLFTSGIKVIEQVGEGIVPLIEAGKLYSPEMEELLKSYLEPMLSQDIDYLVLGCTHYPYLIPILNSILPREVKIIDSGLAVARQTQTVLKTRSLINKSQQKASVKLFTNGNLDVLKSILADKFETSYLDF</sequence>
<comment type="similarity">
    <text evidence="7">Belongs to the aspartate/glutamate racemases family.</text>
</comment>
<proteinExistence type="inferred from homology"/>
<evidence type="ECO:0000313" key="8">
    <source>
        <dbReference type="EMBL" id="OZV67251.1"/>
    </source>
</evidence>
<dbReference type="GO" id="GO:0009252">
    <property type="term" value="P:peptidoglycan biosynthetic process"/>
    <property type="evidence" value="ECO:0007669"/>
    <property type="project" value="UniProtKB-UniRule"/>
</dbReference>
<dbReference type="GO" id="GO:0008881">
    <property type="term" value="F:glutamate racemase activity"/>
    <property type="evidence" value="ECO:0007669"/>
    <property type="project" value="UniProtKB-UniRule"/>
</dbReference>
<comment type="function">
    <text evidence="7">Provides the (R)-glutamate required for cell wall biosynthesis.</text>
</comment>
<protein>
    <recommendedName>
        <fullName evidence="2 7">Glutamate racemase</fullName>
        <ecNumber evidence="2 7">5.1.1.3</ecNumber>
    </recommendedName>
</protein>
<dbReference type="InterPro" id="IPR018187">
    <property type="entry name" value="Asp/Glu_racemase_AS_1"/>
</dbReference>
<dbReference type="RefSeq" id="WP_094969173.1">
    <property type="nucleotide sequence ID" value="NZ_NGJN01000007.1"/>
</dbReference>
<dbReference type="PANTHER" id="PTHR21198:SF2">
    <property type="entry name" value="GLUTAMATE RACEMASE"/>
    <property type="match status" value="1"/>
</dbReference>
<feature type="active site" description="Proton donor/acceptor" evidence="7">
    <location>
        <position position="73"/>
    </location>
</feature>
<dbReference type="PROSITE" id="PS00924">
    <property type="entry name" value="ASP_GLU_RACEMASE_2"/>
    <property type="match status" value="1"/>
</dbReference>
<evidence type="ECO:0000256" key="4">
    <source>
        <dbReference type="ARBA" id="ARBA00022984"/>
    </source>
</evidence>
<comment type="caution">
    <text evidence="8">The sequence shown here is derived from an EMBL/GenBank/DDBJ whole genome shotgun (WGS) entry which is preliminary data.</text>
</comment>
<organism evidence="8 9">
    <name type="scientific">Winogradskyella aurantia</name>
    <dbReference type="NCBI Taxonomy" id="1915063"/>
    <lineage>
        <taxon>Bacteria</taxon>
        <taxon>Pseudomonadati</taxon>
        <taxon>Bacteroidota</taxon>
        <taxon>Flavobacteriia</taxon>
        <taxon>Flavobacteriales</taxon>
        <taxon>Flavobacteriaceae</taxon>
        <taxon>Winogradskyella</taxon>
    </lineage>
</organism>
<dbReference type="Pfam" id="PF01177">
    <property type="entry name" value="Asp_Glu_race"/>
    <property type="match status" value="1"/>
</dbReference>
<feature type="binding site" evidence="7">
    <location>
        <begin position="10"/>
        <end position="11"/>
    </location>
    <ligand>
        <name>substrate</name>
    </ligand>
</feature>
<dbReference type="OrthoDB" id="9801055at2"/>
<evidence type="ECO:0000256" key="7">
    <source>
        <dbReference type="HAMAP-Rule" id="MF_00258"/>
    </source>
</evidence>
<evidence type="ECO:0000313" key="9">
    <source>
        <dbReference type="Proteomes" id="UP000216840"/>
    </source>
</evidence>
<dbReference type="GO" id="GO:0008360">
    <property type="term" value="P:regulation of cell shape"/>
    <property type="evidence" value="ECO:0007669"/>
    <property type="project" value="UniProtKB-KW"/>
</dbReference>
<dbReference type="GO" id="GO:0071555">
    <property type="term" value="P:cell wall organization"/>
    <property type="evidence" value="ECO:0007669"/>
    <property type="project" value="UniProtKB-KW"/>
</dbReference>
<gene>
    <name evidence="7" type="primary">murI</name>
    <name evidence="8" type="ORF">CA834_13130</name>
</gene>
<keyword evidence="5 7" id="KW-0413">Isomerase</keyword>
<dbReference type="PANTHER" id="PTHR21198">
    <property type="entry name" value="GLUTAMATE RACEMASE"/>
    <property type="match status" value="1"/>
</dbReference>
<evidence type="ECO:0000256" key="2">
    <source>
        <dbReference type="ARBA" id="ARBA00013090"/>
    </source>
</evidence>
<name>A0A265UPK3_9FLAO</name>
<dbReference type="NCBIfam" id="TIGR00067">
    <property type="entry name" value="glut_race"/>
    <property type="match status" value="1"/>
</dbReference>
<dbReference type="InterPro" id="IPR001920">
    <property type="entry name" value="Asp/Glu_race"/>
</dbReference>
<feature type="active site" description="Proton donor/acceptor" evidence="7">
    <location>
        <position position="183"/>
    </location>
</feature>
<evidence type="ECO:0000256" key="5">
    <source>
        <dbReference type="ARBA" id="ARBA00023235"/>
    </source>
</evidence>
<reference evidence="8 9" key="1">
    <citation type="submission" date="2017-05" db="EMBL/GenBank/DDBJ databases">
        <title>The draft genome sequence of Idiomarina salinarum WNB302.</title>
        <authorList>
            <person name="Sun Y."/>
            <person name="Chen B."/>
            <person name="Du Z."/>
        </authorList>
    </citation>
    <scope>NUCLEOTIDE SEQUENCE [LARGE SCALE GENOMIC DNA]</scope>
    <source>
        <strain evidence="8 9">WNB302</strain>
    </source>
</reference>
<dbReference type="InterPro" id="IPR033134">
    <property type="entry name" value="Asp/Glu_racemase_AS_2"/>
</dbReference>
<dbReference type="InterPro" id="IPR004391">
    <property type="entry name" value="Glu_race"/>
</dbReference>
<comment type="pathway">
    <text evidence="7">Cell wall biogenesis; peptidoglycan biosynthesis.</text>
</comment>
<dbReference type="SUPFAM" id="SSF53681">
    <property type="entry name" value="Aspartate/glutamate racemase"/>
    <property type="match status" value="2"/>
</dbReference>
<keyword evidence="9" id="KW-1185">Reference proteome</keyword>
<dbReference type="Proteomes" id="UP000216840">
    <property type="component" value="Unassembled WGS sequence"/>
</dbReference>
<dbReference type="PROSITE" id="PS00923">
    <property type="entry name" value="ASP_GLU_RACEMASE_1"/>
    <property type="match status" value="1"/>
</dbReference>
<dbReference type="EC" id="5.1.1.3" evidence="2 7"/>
<evidence type="ECO:0000256" key="1">
    <source>
        <dbReference type="ARBA" id="ARBA00001602"/>
    </source>
</evidence>
<dbReference type="HAMAP" id="MF_00258">
    <property type="entry name" value="Glu_racemase"/>
    <property type="match status" value="1"/>
</dbReference>
<keyword evidence="3 7" id="KW-0133">Cell shape</keyword>
<dbReference type="InterPro" id="IPR015942">
    <property type="entry name" value="Asp/Glu/hydantoin_racemase"/>
</dbReference>
<comment type="catalytic activity">
    <reaction evidence="1 7">
        <text>L-glutamate = D-glutamate</text>
        <dbReference type="Rhea" id="RHEA:12813"/>
        <dbReference type="ChEBI" id="CHEBI:29985"/>
        <dbReference type="ChEBI" id="CHEBI:29986"/>
        <dbReference type="EC" id="5.1.1.3"/>
    </reaction>
</comment>
<feature type="binding site" evidence="7">
    <location>
        <begin position="184"/>
        <end position="185"/>
    </location>
    <ligand>
        <name>substrate</name>
    </ligand>
</feature>
<keyword evidence="6 7" id="KW-0961">Cell wall biogenesis/degradation</keyword>
<dbReference type="AlphaFoldDB" id="A0A265UPK3"/>
<dbReference type="FunFam" id="3.40.50.1860:FF:000001">
    <property type="entry name" value="Glutamate racemase"/>
    <property type="match status" value="1"/>
</dbReference>
<evidence type="ECO:0000256" key="6">
    <source>
        <dbReference type="ARBA" id="ARBA00023316"/>
    </source>
</evidence>
<evidence type="ECO:0000256" key="3">
    <source>
        <dbReference type="ARBA" id="ARBA00022960"/>
    </source>
</evidence>
<dbReference type="EMBL" id="NGJN01000007">
    <property type="protein sequence ID" value="OZV67251.1"/>
    <property type="molecule type" value="Genomic_DNA"/>
</dbReference>